<evidence type="ECO:0000313" key="4">
    <source>
        <dbReference type="Proteomes" id="UP001190926"/>
    </source>
</evidence>
<protein>
    <recommendedName>
        <fullName evidence="5">Pentatricopeptide repeat-containing protein</fullName>
    </recommendedName>
</protein>
<dbReference type="AlphaFoldDB" id="A0AAD4J265"/>
<keyword evidence="4" id="KW-1185">Reference proteome</keyword>
<sequence length="58" mass="6913">MAKAAKRVFNKMPERDFVSWNTMEMAYVQSGWFDKAVRCYMELKRSDVGYSEYSFARV</sequence>
<dbReference type="NCBIfam" id="TIGR00756">
    <property type="entry name" value="PPR"/>
    <property type="match status" value="1"/>
</dbReference>
<keyword evidence="1" id="KW-0677">Repeat</keyword>
<reference evidence="3 4" key="1">
    <citation type="journal article" date="2021" name="Nat. Commun.">
        <title>Incipient diploidization of the medicinal plant Perilla within 10,000 years.</title>
        <authorList>
            <person name="Zhang Y."/>
            <person name="Shen Q."/>
            <person name="Leng L."/>
            <person name="Zhang D."/>
            <person name="Chen S."/>
            <person name="Shi Y."/>
            <person name="Ning Z."/>
            <person name="Chen S."/>
        </authorList>
    </citation>
    <scope>NUCLEOTIDE SEQUENCE [LARGE SCALE GENOMIC DNA]</scope>
    <source>
        <strain evidence="4">cv. PC099</strain>
    </source>
</reference>
<comment type="caution">
    <text evidence="3">The sequence shown here is derived from an EMBL/GenBank/DDBJ whole genome shotgun (WGS) entry which is preliminary data.</text>
</comment>
<dbReference type="Pfam" id="PF01535">
    <property type="entry name" value="PPR"/>
    <property type="match status" value="1"/>
</dbReference>
<accession>A0AAD4J265</accession>
<proteinExistence type="predicted"/>
<dbReference type="InterPro" id="IPR002885">
    <property type="entry name" value="PPR_rpt"/>
</dbReference>
<organism evidence="3 4">
    <name type="scientific">Perilla frutescens var. hirtella</name>
    <name type="common">Perilla citriodora</name>
    <name type="synonym">Perilla setoyensis</name>
    <dbReference type="NCBI Taxonomy" id="608512"/>
    <lineage>
        <taxon>Eukaryota</taxon>
        <taxon>Viridiplantae</taxon>
        <taxon>Streptophyta</taxon>
        <taxon>Embryophyta</taxon>
        <taxon>Tracheophyta</taxon>
        <taxon>Spermatophyta</taxon>
        <taxon>Magnoliopsida</taxon>
        <taxon>eudicotyledons</taxon>
        <taxon>Gunneridae</taxon>
        <taxon>Pentapetalae</taxon>
        <taxon>asterids</taxon>
        <taxon>lamiids</taxon>
        <taxon>Lamiales</taxon>
        <taxon>Lamiaceae</taxon>
        <taxon>Nepetoideae</taxon>
        <taxon>Elsholtzieae</taxon>
        <taxon>Perilla</taxon>
    </lineage>
</organism>
<dbReference type="PROSITE" id="PS51375">
    <property type="entry name" value="PPR"/>
    <property type="match status" value="1"/>
</dbReference>
<feature type="repeat" description="PPR" evidence="2">
    <location>
        <begin position="16"/>
        <end position="50"/>
    </location>
</feature>
<evidence type="ECO:0000256" key="1">
    <source>
        <dbReference type="ARBA" id="ARBA00022737"/>
    </source>
</evidence>
<dbReference type="Gene3D" id="1.25.40.10">
    <property type="entry name" value="Tetratricopeptide repeat domain"/>
    <property type="match status" value="1"/>
</dbReference>
<evidence type="ECO:0008006" key="5">
    <source>
        <dbReference type="Google" id="ProtNLM"/>
    </source>
</evidence>
<gene>
    <name evidence="3" type="ORF">C2S53_008013</name>
</gene>
<evidence type="ECO:0000313" key="3">
    <source>
        <dbReference type="EMBL" id="KAH6825808.1"/>
    </source>
</evidence>
<evidence type="ECO:0000256" key="2">
    <source>
        <dbReference type="PROSITE-ProRule" id="PRU00708"/>
    </source>
</evidence>
<dbReference type="InterPro" id="IPR011990">
    <property type="entry name" value="TPR-like_helical_dom_sf"/>
</dbReference>
<dbReference type="EMBL" id="SDAM02000170">
    <property type="protein sequence ID" value="KAH6825808.1"/>
    <property type="molecule type" value="Genomic_DNA"/>
</dbReference>
<name>A0AAD4J265_PERFH</name>
<dbReference type="Proteomes" id="UP001190926">
    <property type="component" value="Unassembled WGS sequence"/>
</dbReference>